<dbReference type="EMBL" id="CDMC01000008">
    <property type="protein sequence ID" value="CEL06961.1"/>
    <property type="molecule type" value="Genomic_DNA"/>
</dbReference>
<dbReference type="STRING" id="454130.A0A0U5G4X6"/>
<dbReference type="PROSITE" id="PS50157">
    <property type="entry name" value="ZINC_FINGER_C2H2_2"/>
    <property type="match status" value="2"/>
</dbReference>
<feature type="domain" description="C2H2-type" evidence="9">
    <location>
        <begin position="18"/>
        <end position="45"/>
    </location>
</feature>
<organism evidence="10 11">
    <name type="scientific">Aspergillus calidoustus</name>
    <dbReference type="NCBI Taxonomy" id="454130"/>
    <lineage>
        <taxon>Eukaryota</taxon>
        <taxon>Fungi</taxon>
        <taxon>Dikarya</taxon>
        <taxon>Ascomycota</taxon>
        <taxon>Pezizomycotina</taxon>
        <taxon>Eurotiomycetes</taxon>
        <taxon>Eurotiomycetidae</taxon>
        <taxon>Eurotiales</taxon>
        <taxon>Aspergillaceae</taxon>
        <taxon>Aspergillus</taxon>
        <taxon>Aspergillus subgen. Nidulantes</taxon>
    </lineage>
</organism>
<dbReference type="GO" id="GO:0000981">
    <property type="term" value="F:DNA-binding transcription factor activity, RNA polymerase II-specific"/>
    <property type="evidence" value="ECO:0007669"/>
    <property type="project" value="InterPro"/>
</dbReference>
<dbReference type="SMART" id="SM00355">
    <property type="entry name" value="ZnF_C2H2"/>
    <property type="match status" value="2"/>
</dbReference>
<sequence length="699" mass="76886">MTLGSERLEGATASPRRFQCAKCGRCYSKLEHLNRHERTHTNSRPYRCDECGRRFGRQDVLSRHAKLHSQKQSESLSGPSSAQQPSYTEQNQSSPGEGQAFAAQTAAVPTPPDDIAPHATFEDSDGLLDWLMSGLNDHTALPLPFTDLPGINTSLNMGNVTLFGEQQAHGGDPAPEARGVQQLFKLIDDTAKRLGSDIENNRITSQFLDSCLHEFFQRVQPAFPVIHAPTFSSPKTIAPLLLNMVALGSLFVCVPNSVQNGELLWRLGHTAVATSWRTLITWRGPHDTCDGVQLVLTALLGQTYALLSSNPDIRTTAFVFHGLGFYWARTCGMYSVETRHFQVCDGDLPQSEKQYLWEQWAAAEVQRRAVLGHYILDGLISQASGSPTSARHMINKLGAASSDAAFEATTSDGWLEEMLRSRQDHPPMSKVYTAILNPQYRQSPLNLSSFSAAVVIEGLQSLVAESHEVADNCPGVVAREEIIRGLLNVYRVHVSFALAHEKRVIRWHNVCMEMAAPSTSLYSALCAMFDVPFLLSGISAASAVQNLDLRHWVSSPDSIRAFLHALAIVRLVRHLPFADSHSPHVPIAIFASAIVMSTIWLFGTTTLEVPVSPRWEDVWTQCPLDSAGNQGLSTPEGQNTSDFLHALNSSSSGKTVSVHLPSEINFLQLALQTGTSRWGISQQMENVVQHLVAISQERQ</sequence>
<dbReference type="InterPro" id="IPR036236">
    <property type="entry name" value="Znf_C2H2_sf"/>
</dbReference>
<evidence type="ECO:0000313" key="11">
    <source>
        <dbReference type="Proteomes" id="UP000054771"/>
    </source>
</evidence>
<evidence type="ECO:0000256" key="8">
    <source>
        <dbReference type="SAM" id="MobiDB-lite"/>
    </source>
</evidence>
<dbReference type="InterPro" id="IPR013087">
    <property type="entry name" value="Znf_C2H2_type"/>
</dbReference>
<dbReference type="GO" id="GO:0008270">
    <property type="term" value="F:zinc ion binding"/>
    <property type="evidence" value="ECO:0007669"/>
    <property type="project" value="UniProtKB-KW"/>
</dbReference>
<evidence type="ECO:0000256" key="1">
    <source>
        <dbReference type="ARBA" id="ARBA00004123"/>
    </source>
</evidence>
<dbReference type="PANTHER" id="PTHR40626">
    <property type="entry name" value="MIP31509P"/>
    <property type="match status" value="1"/>
</dbReference>
<protein>
    <recommendedName>
        <fullName evidence="9">C2H2-type domain-containing protein</fullName>
    </recommendedName>
</protein>
<dbReference type="InterPro" id="IPR007219">
    <property type="entry name" value="XnlR_reg_dom"/>
</dbReference>
<comment type="subcellular location">
    <subcellularLocation>
        <location evidence="1">Nucleus</location>
    </subcellularLocation>
</comment>
<dbReference type="CDD" id="cd12148">
    <property type="entry name" value="fungal_TF_MHR"/>
    <property type="match status" value="1"/>
</dbReference>
<evidence type="ECO:0000256" key="7">
    <source>
        <dbReference type="PROSITE-ProRule" id="PRU00042"/>
    </source>
</evidence>
<keyword evidence="5" id="KW-0862">Zinc</keyword>
<keyword evidence="3" id="KW-0677">Repeat</keyword>
<feature type="domain" description="C2H2-type" evidence="9">
    <location>
        <begin position="46"/>
        <end position="73"/>
    </location>
</feature>
<proteinExistence type="predicted"/>
<evidence type="ECO:0000256" key="2">
    <source>
        <dbReference type="ARBA" id="ARBA00022723"/>
    </source>
</evidence>
<accession>A0A0U5G4X6</accession>
<dbReference type="Pfam" id="PF04082">
    <property type="entry name" value="Fungal_trans"/>
    <property type="match status" value="1"/>
</dbReference>
<evidence type="ECO:0000256" key="3">
    <source>
        <dbReference type="ARBA" id="ARBA00022737"/>
    </source>
</evidence>
<evidence type="ECO:0000256" key="6">
    <source>
        <dbReference type="ARBA" id="ARBA00023242"/>
    </source>
</evidence>
<dbReference type="Pfam" id="PF00096">
    <property type="entry name" value="zf-C2H2"/>
    <property type="match status" value="2"/>
</dbReference>
<keyword evidence="2" id="KW-0479">Metal-binding</keyword>
<dbReference type="GO" id="GO:0000785">
    <property type="term" value="C:chromatin"/>
    <property type="evidence" value="ECO:0007669"/>
    <property type="project" value="TreeGrafter"/>
</dbReference>
<evidence type="ECO:0000313" key="10">
    <source>
        <dbReference type="EMBL" id="CEL06961.1"/>
    </source>
</evidence>
<gene>
    <name evidence="10" type="ORF">ASPCAL10128</name>
</gene>
<evidence type="ECO:0000259" key="9">
    <source>
        <dbReference type="PROSITE" id="PS50157"/>
    </source>
</evidence>
<dbReference type="Proteomes" id="UP000054771">
    <property type="component" value="Unassembled WGS sequence"/>
</dbReference>
<dbReference type="GO" id="GO:0000978">
    <property type="term" value="F:RNA polymerase II cis-regulatory region sequence-specific DNA binding"/>
    <property type="evidence" value="ECO:0007669"/>
    <property type="project" value="InterPro"/>
</dbReference>
<dbReference type="PANTHER" id="PTHR40626:SF14">
    <property type="entry name" value="C2H2 TYPE ZINC FINGER DOMAIN PROTEIN (AFU_ORTHOLOGUE AFUA_1G02360)"/>
    <property type="match status" value="1"/>
</dbReference>
<dbReference type="OrthoDB" id="3945418at2759"/>
<dbReference type="GO" id="GO:0005634">
    <property type="term" value="C:nucleus"/>
    <property type="evidence" value="ECO:0007669"/>
    <property type="project" value="UniProtKB-SubCell"/>
</dbReference>
<evidence type="ECO:0000256" key="5">
    <source>
        <dbReference type="ARBA" id="ARBA00022833"/>
    </source>
</evidence>
<dbReference type="SUPFAM" id="SSF57667">
    <property type="entry name" value="beta-beta-alpha zinc fingers"/>
    <property type="match status" value="1"/>
</dbReference>
<keyword evidence="4 7" id="KW-0863">Zinc-finger</keyword>
<dbReference type="InterPro" id="IPR051059">
    <property type="entry name" value="VerF-like"/>
</dbReference>
<dbReference type="FunFam" id="3.30.160.60:FF:002343">
    <property type="entry name" value="Zinc finger protein 33A"/>
    <property type="match status" value="1"/>
</dbReference>
<feature type="compositionally biased region" description="Polar residues" evidence="8">
    <location>
        <begin position="70"/>
        <end position="96"/>
    </location>
</feature>
<dbReference type="PROSITE" id="PS00028">
    <property type="entry name" value="ZINC_FINGER_C2H2_1"/>
    <property type="match status" value="2"/>
</dbReference>
<name>A0A0U5G4X6_ASPCI</name>
<evidence type="ECO:0000256" key="4">
    <source>
        <dbReference type="ARBA" id="ARBA00022771"/>
    </source>
</evidence>
<reference evidence="11" key="1">
    <citation type="journal article" date="2016" name="Genome Announc.">
        <title>Draft genome sequences of fungus Aspergillus calidoustus.</title>
        <authorList>
            <person name="Horn F."/>
            <person name="Linde J."/>
            <person name="Mattern D.J."/>
            <person name="Walther G."/>
            <person name="Guthke R."/>
            <person name="Scherlach K."/>
            <person name="Martin K."/>
            <person name="Brakhage A.A."/>
            <person name="Petzke L."/>
            <person name="Valiante V."/>
        </authorList>
    </citation>
    <scope>NUCLEOTIDE SEQUENCE [LARGE SCALE GENOMIC DNA]</scope>
    <source>
        <strain evidence="11">SF006504</strain>
    </source>
</reference>
<keyword evidence="6" id="KW-0539">Nucleus</keyword>
<dbReference type="GO" id="GO:0006351">
    <property type="term" value="P:DNA-templated transcription"/>
    <property type="evidence" value="ECO:0007669"/>
    <property type="project" value="InterPro"/>
</dbReference>
<keyword evidence="11" id="KW-1185">Reference proteome</keyword>
<feature type="region of interest" description="Disordered" evidence="8">
    <location>
        <begin position="63"/>
        <end position="121"/>
    </location>
</feature>
<dbReference type="AlphaFoldDB" id="A0A0U5G4X6"/>
<dbReference type="Gene3D" id="3.30.160.60">
    <property type="entry name" value="Classic Zinc Finger"/>
    <property type="match status" value="2"/>
</dbReference>